<evidence type="ECO:0000313" key="2">
    <source>
        <dbReference type="EMBL" id="RMX38966.1"/>
    </source>
</evidence>
<feature type="non-terminal residue" evidence="2">
    <location>
        <position position="97"/>
    </location>
</feature>
<dbReference type="Proteomes" id="UP000275408">
    <property type="component" value="Unassembled WGS sequence"/>
</dbReference>
<gene>
    <name evidence="2" type="ORF">pdam_00008179</name>
</gene>
<protein>
    <submittedName>
        <fullName evidence="2">Uncharacterized protein</fullName>
    </submittedName>
</protein>
<accession>A0A3M6TC45</accession>
<dbReference type="EMBL" id="RCHS01003902">
    <property type="protein sequence ID" value="RMX38966.1"/>
    <property type="molecule type" value="Genomic_DNA"/>
</dbReference>
<reference evidence="2 3" key="1">
    <citation type="journal article" date="2018" name="Sci. Rep.">
        <title>Comparative analysis of the Pocillopora damicornis genome highlights role of immune system in coral evolution.</title>
        <authorList>
            <person name="Cunning R."/>
            <person name="Bay R.A."/>
            <person name="Gillette P."/>
            <person name="Baker A.C."/>
            <person name="Traylor-Knowles N."/>
        </authorList>
    </citation>
    <scope>NUCLEOTIDE SEQUENCE [LARGE SCALE GENOMIC DNA]</scope>
    <source>
        <strain evidence="2">RSMAS</strain>
        <tissue evidence="2">Whole animal</tissue>
    </source>
</reference>
<name>A0A3M6TC45_POCDA</name>
<proteinExistence type="predicted"/>
<feature type="region of interest" description="Disordered" evidence="1">
    <location>
        <begin position="78"/>
        <end position="97"/>
    </location>
</feature>
<sequence>MGNLRNDDDDGDAVDNVAVDVHVLQTAQSLVITRCCFAEDAEKSTKIFNAPISLIVYGYRKKIVLLSYPRDRGNILSSMGPKQAIKSRQDGPILSTQ</sequence>
<dbReference type="AlphaFoldDB" id="A0A3M6TC45"/>
<evidence type="ECO:0000313" key="3">
    <source>
        <dbReference type="Proteomes" id="UP000275408"/>
    </source>
</evidence>
<comment type="caution">
    <text evidence="2">The sequence shown here is derived from an EMBL/GenBank/DDBJ whole genome shotgun (WGS) entry which is preliminary data.</text>
</comment>
<evidence type="ECO:0000256" key="1">
    <source>
        <dbReference type="SAM" id="MobiDB-lite"/>
    </source>
</evidence>
<organism evidence="2 3">
    <name type="scientific">Pocillopora damicornis</name>
    <name type="common">Cauliflower coral</name>
    <name type="synonym">Millepora damicornis</name>
    <dbReference type="NCBI Taxonomy" id="46731"/>
    <lineage>
        <taxon>Eukaryota</taxon>
        <taxon>Metazoa</taxon>
        <taxon>Cnidaria</taxon>
        <taxon>Anthozoa</taxon>
        <taxon>Hexacorallia</taxon>
        <taxon>Scleractinia</taxon>
        <taxon>Astrocoeniina</taxon>
        <taxon>Pocilloporidae</taxon>
        <taxon>Pocillopora</taxon>
    </lineage>
</organism>
<keyword evidence="3" id="KW-1185">Reference proteome</keyword>